<keyword evidence="2" id="KW-1185">Reference proteome</keyword>
<reference evidence="1" key="1">
    <citation type="submission" date="2020-05" db="EMBL/GenBank/DDBJ databases">
        <title>Large-scale comparative analyses of tick genomes elucidate their genetic diversity and vector capacities.</title>
        <authorList>
            <person name="Jia N."/>
            <person name="Wang J."/>
            <person name="Shi W."/>
            <person name="Du L."/>
            <person name="Sun Y."/>
            <person name="Zhan W."/>
            <person name="Jiang J."/>
            <person name="Wang Q."/>
            <person name="Zhang B."/>
            <person name="Ji P."/>
            <person name="Sakyi L.B."/>
            <person name="Cui X."/>
            <person name="Yuan T."/>
            <person name="Jiang B."/>
            <person name="Yang W."/>
            <person name="Lam T.T.-Y."/>
            <person name="Chang Q."/>
            <person name="Ding S."/>
            <person name="Wang X."/>
            <person name="Zhu J."/>
            <person name="Ruan X."/>
            <person name="Zhao L."/>
            <person name="Wei J."/>
            <person name="Que T."/>
            <person name="Du C."/>
            <person name="Cheng J."/>
            <person name="Dai P."/>
            <person name="Han X."/>
            <person name="Huang E."/>
            <person name="Gao Y."/>
            <person name="Liu J."/>
            <person name="Shao H."/>
            <person name="Ye R."/>
            <person name="Li L."/>
            <person name="Wei W."/>
            <person name="Wang X."/>
            <person name="Wang C."/>
            <person name="Yang T."/>
            <person name="Huo Q."/>
            <person name="Li W."/>
            <person name="Guo W."/>
            <person name="Chen H."/>
            <person name="Zhou L."/>
            <person name="Ni X."/>
            <person name="Tian J."/>
            <person name="Zhou Y."/>
            <person name="Sheng Y."/>
            <person name="Liu T."/>
            <person name="Pan Y."/>
            <person name="Xia L."/>
            <person name="Li J."/>
            <person name="Zhao F."/>
            <person name="Cao W."/>
        </authorList>
    </citation>
    <scope>NUCLEOTIDE SEQUENCE</scope>
    <source>
        <strain evidence="1">Hyas-2018</strain>
    </source>
</reference>
<comment type="caution">
    <text evidence="1">The sequence shown here is derived from an EMBL/GenBank/DDBJ whole genome shotgun (WGS) entry which is preliminary data.</text>
</comment>
<evidence type="ECO:0000313" key="1">
    <source>
        <dbReference type="EMBL" id="KAH6944327.1"/>
    </source>
</evidence>
<evidence type="ECO:0000313" key="2">
    <source>
        <dbReference type="Proteomes" id="UP000821845"/>
    </source>
</evidence>
<sequence>MAESAGTKPPAPPAARHGPLTFTKSARRRKVAPPKQSAAAACESGATSSSPFDDDLPSSVHNGGSSMERGQLDGARREELATCAFFFRPMPGPLNRTSWQSAPVCSATSGTGESLLPQPSPDPPFSSLRAGSMPAARFEEGILLRLSPDNLRPIGGRPRLIGGLCICERSLPAALRDAEKRMGRGVAVGAAAVIHFCPRAEDRFGRAASALSGHYTAPRVYHPSQMRWGRSKSPSHLPLLWNSIMASPTGWGPATALEAPWRLREALSPPCIH</sequence>
<protein>
    <submittedName>
        <fullName evidence="1">Uncharacterized protein</fullName>
    </submittedName>
</protein>
<proteinExistence type="predicted"/>
<dbReference type="Proteomes" id="UP000821845">
    <property type="component" value="Chromosome 1"/>
</dbReference>
<accession>A0ACB7TA07</accession>
<dbReference type="EMBL" id="CM023481">
    <property type="protein sequence ID" value="KAH6944327.1"/>
    <property type="molecule type" value="Genomic_DNA"/>
</dbReference>
<name>A0ACB7TA07_HYAAI</name>
<organism evidence="1 2">
    <name type="scientific">Hyalomma asiaticum</name>
    <name type="common">Tick</name>
    <dbReference type="NCBI Taxonomy" id="266040"/>
    <lineage>
        <taxon>Eukaryota</taxon>
        <taxon>Metazoa</taxon>
        <taxon>Ecdysozoa</taxon>
        <taxon>Arthropoda</taxon>
        <taxon>Chelicerata</taxon>
        <taxon>Arachnida</taxon>
        <taxon>Acari</taxon>
        <taxon>Parasitiformes</taxon>
        <taxon>Ixodida</taxon>
        <taxon>Ixodoidea</taxon>
        <taxon>Ixodidae</taxon>
        <taxon>Hyalomminae</taxon>
        <taxon>Hyalomma</taxon>
    </lineage>
</organism>
<gene>
    <name evidence="1" type="ORF">HPB50_002700</name>
</gene>